<protein>
    <submittedName>
        <fullName evidence="2">Glycerol kinase</fullName>
    </submittedName>
</protein>
<accession>A0ABQ9DE95</accession>
<keyword evidence="2" id="KW-0418">Kinase</keyword>
<dbReference type="EMBL" id="WHWB01033753">
    <property type="protein sequence ID" value="KAJ7417547.1"/>
    <property type="molecule type" value="Genomic_DNA"/>
</dbReference>
<comment type="caution">
    <text evidence="2">The sequence shown here is derived from an EMBL/GenBank/DDBJ whole genome shotgun (WGS) entry which is preliminary data.</text>
</comment>
<proteinExistence type="predicted"/>
<keyword evidence="3" id="KW-1185">Reference proteome</keyword>
<feature type="region of interest" description="Disordered" evidence="1">
    <location>
        <begin position="69"/>
        <end position="103"/>
    </location>
</feature>
<dbReference type="Proteomes" id="UP001145742">
    <property type="component" value="Unassembled WGS sequence"/>
</dbReference>
<organism evidence="2 3">
    <name type="scientific">Willisornis vidua</name>
    <name type="common">Xingu scale-backed antbird</name>
    <dbReference type="NCBI Taxonomy" id="1566151"/>
    <lineage>
        <taxon>Eukaryota</taxon>
        <taxon>Metazoa</taxon>
        <taxon>Chordata</taxon>
        <taxon>Craniata</taxon>
        <taxon>Vertebrata</taxon>
        <taxon>Euteleostomi</taxon>
        <taxon>Archelosauria</taxon>
        <taxon>Archosauria</taxon>
        <taxon>Dinosauria</taxon>
        <taxon>Saurischia</taxon>
        <taxon>Theropoda</taxon>
        <taxon>Coelurosauria</taxon>
        <taxon>Aves</taxon>
        <taxon>Neognathae</taxon>
        <taxon>Neoaves</taxon>
        <taxon>Telluraves</taxon>
        <taxon>Australaves</taxon>
        <taxon>Passeriformes</taxon>
        <taxon>Thamnophilidae</taxon>
        <taxon>Willisornis</taxon>
    </lineage>
</organism>
<evidence type="ECO:0000313" key="2">
    <source>
        <dbReference type="EMBL" id="KAJ7417547.1"/>
    </source>
</evidence>
<evidence type="ECO:0000256" key="1">
    <source>
        <dbReference type="SAM" id="MobiDB-lite"/>
    </source>
</evidence>
<reference evidence="2" key="1">
    <citation type="submission" date="2019-10" db="EMBL/GenBank/DDBJ databases">
        <authorList>
            <person name="Soares A.E.R."/>
            <person name="Aleixo A."/>
            <person name="Schneider P."/>
            <person name="Miyaki C.Y."/>
            <person name="Schneider M.P."/>
            <person name="Mello C."/>
            <person name="Vasconcelos A.T.R."/>
        </authorList>
    </citation>
    <scope>NUCLEOTIDE SEQUENCE</scope>
    <source>
        <tissue evidence="2">Muscle</tissue>
    </source>
</reference>
<sequence length="137" mass="15419">MLCWISFSHKEGLVGNVKLKGSLDCKDHEIVVFKILRTARRMHSKLTTLDFRTANFGLFREVVSRIPQDKGKRGPRKLVDIQGLSPTRSGVTHPNTKKSGKNVRMVLGEQDAPGHTQMQKGNLQRVEVRMDNLGGKQ</sequence>
<feature type="compositionally biased region" description="Polar residues" evidence="1">
    <location>
        <begin position="84"/>
        <end position="94"/>
    </location>
</feature>
<keyword evidence="2" id="KW-0808">Transferase</keyword>
<dbReference type="GO" id="GO:0016301">
    <property type="term" value="F:kinase activity"/>
    <property type="evidence" value="ECO:0007669"/>
    <property type="project" value="UniProtKB-KW"/>
</dbReference>
<name>A0ABQ9DE95_9PASS</name>
<gene>
    <name evidence="2" type="ORF">WISP_64112</name>
</gene>
<evidence type="ECO:0000313" key="3">
    <source>
        <dbReference type="Proteomes" id="UP001145742"/>
    </source>
</evidence>